<dbReference type="FunFam" id="3.40.1700.10:FF:000002">
    <property type="entry name" value="Diadenylate cyclase"/>
    <property type="match status" value="1"/>
</dbReference>
<dbReference type="GO" id="GO:0006171">
    <property type="term" value="P:cAMP biosynthetic process"/>
    <property type="evidence" value="ECO:0007669"/>
    <property type="project" value="InterPro"/>
</dbReference>
<keyword evidence="8 10" id="KW-1133">Transmembrane helix</keyword>
<keyword evidence="7 10" id="KW-0067">ATP-binding</keyword>
<keyword evidence="4 10" id="KW-0812">Transmembrane</keyword>
<evidence type="ECO:0000256" key="9">
    <source>
        <dbReference type="ARBA" id="ARBA00023136"/>
    </source>
</evidence>
<keyword evidence="3 10" id="KW-0808">Transferase</keyword>
<dbReference type="EC" id="2.7.7.85" evidence="10"/>
<name>A0A1H9GEP4_9LACT</name>
<feature type="domain" description="DAC" evidence="11">
    <location>
        <begin position="84"/>
        <end position="242"/>
    </location>
</feature>
<evidence type="ECO:0000256" key="10">
    <source>
        <dbReference type="HAMAP-Rule" id="MF_01499"/>
    </source>
</evidence>
<proteinExistence type="inferred from homology"/>
<evidence type="ECO:0000256" key="8">
    <source>
        <dbReference type="ARBA" id="ARBA00022989"/>
    </source>
</evidence>
<accession>A0A1H9GEP4</accession>
<dbReference type="SUPFAM" id="SSF143597">
    <property type="entry name" value="YojJ-like"/>
    <property type="match status" value="1"/>
</dbReference>
<feature type="transmembrane region" description="Helical" evidence="10">
    <location>
        <begin position="13"/>
        <end position="31"/>
    </location>
</feature>
<feature type="transmembrane region" description="Helical" evidence="10">
    <location>
        <begin position="67"/>
        <end position="83"/>
    </location>
</feature>
<organism evidence="12 13">
    <name type="scientific">Ignavigranum ruoffiae</name>
    <dbReference type="NCBI Taxonomy" id="89093"/>
    <lineage>
        <taxon>Bacteria</taxon>
        <taxon>Bacillati</taxon>
        <taxon>Bacillota</taxon>
        <taxon>Bacilli</taxon>
        <taxon>Lactobacillales</taxon>
        <taxon>Aerococcaceae</taxon>
        <taxon>Ignavigranum</taxon>
    </lineage>
</organism>
<dbReference type="InterPro" id="IPR050338">
    <property type="entry name" value="DisA"/>
</dbReference>
<sequence length="286" mass="32470">MQLWFEQFINNKPIVQILDILIVWYLIYKLLMYARGTQVMNLLKGVGIFIAAKFISSVAGLQTIDWILGQILAWGVVAAIILFQPELRRALQMIGQSLFRNRKTSKNPNETLIENLEQSLKYMSKRKIGALISIEGKEPLSEFIETGIRLDSEISFQLLINIFVPNTPLHDGAVIIRNYKIASASCYLPLSESSLIPKELGTRHRAAIGLSEVTDALTLIVSEETGDISLVKHEVLHRGVKADELHNLLVKYLMVEAEQKEDTKDSLVGFKEYFLENLKQWGDRNE</sequence>
<dbReference type="PROSITE" id="PS51794">
    <property type="entry name" value="DAC"/>
    <property type="match status" value="1"/>
</dbReference>
<keyword evidence="13" id="KW-1185">Reference proteome</keyword>
<dbReference type="Proteomes" id="UP000198833">
    <property type="component" value="Unassembled WGS sequence"/>
</dbReference>
<keyword evidence="9 10" id="KW-0472">Membrane</keyword>
<comment type="caution">
    <text evidence="10">Lacks conserved residue(s) required for the propagation of feature annotation.</text>
</comment>
<evidence type="ECO:0000313" key="13">
    <source>
        <dbReference type="Proteomes" id="UP000198833"/>
    </source>
</evidence>
<evidence type="ECO:0000256" key="7">
    <source>
        <dbReference type="ARBA" id="ARBA00022840"/>
    </source>
</evidence>
<gene>
    <name evidence="10" type="primary">dacA</name>
    <name evidence="12" type="ORF">SAMN04488558_11318</name>
</gene>
<dbReference type="Pfam" id="PF19293">
    <property type="entry name" value="CdaA_N"/>
    <property type="match status" value="1"/>
</dbReference>
<dbReference type="AlphaFoldDB" id="A0A1H9GEP4"/>
<comment type="function">
    <text evidence="10">Catalyzes the condensation of 2 ATP molecules into cyclic di-AMP (c-di-AMP), a second messenger used to regulate differing processes in different bacteria.</text>
</comment>
<evidence type="ECO:0000259" key="11">
    <source>
        <dbReference type="PROSITE" id="PS51794"/>
    </source>
</evidence>
<evidence type="ECO:0000256" key="2">
    <source>
        <dbReference type="ARBA" id="ARBA00022475"/>
    </source>
</evidence>
<reference evidence="12 13" key="1">
    <citation type="submission" date="2016-10" db="EMBL/GenBank/DDBJ databases">
        <authorList>
            <person name="de Groot N.N."/>
        </authorList>
    </citation>
    <scope>NUCLEOTIDE SEQUENCE [LARGE SCALE GENOMIC DNA]</scope>
    <source>
        <strain evidence="12 13">DSM 15695</strain>
    </source>
</reference>
<evidence type="ECO:0000313" key="12">
    <source>
        <dbReference type="EMBL" id="SEQ48503.1"/>
    </source>
</evidence>
<comment type="catalytic activity">
    <reaction evidence="1 10">
        <text>2 ATP = 3',3'-c-di-AMP + 2 diphosphate</text>
        <dbReference type="Rhea" id="RHEA:35655"/>
        <dbReference type="ChEBI" id="CHEBI:30616"/>
        <dbReference type="ChEBI" id="CHEBI:33019"/>
        <dbReference type="ChEBI" id="CHEBI:71500"/>
        <dbReference type="EC" id="2.7.7.85"/>
    </reaction>
</comment>
<dbReference type="PANTHER" id="PTHR34185:SF1">
    <property type="entry name" value="DIADENYLATE CYCLASE"/>
    <property type="match status" value="1"/>
</dbReference>
<dbReference type="PIRSF" id="PIRSF004793">
    <property type="entry name" value="UCP004793"/>
    <property type="match status" value="1"/>
</dbReference>
<protein>
    <recommendedName>
        <fullName evidence="10">Diadenylate cyclase</fullName>
        <shortName evidence="10">DAC</shortName>
        <ecNumber evidence="10">2.7.7.85</ecNumber>
    </recommendedName>
    <alternativeName>
        <fullName evidence="10">Cyclic-di-AMP synthase</fullName>
        <shortName evidence="10">c-di-AMP synthase</shortName>
    </alternativeName>
</protein>
<dbReference type="HAMAP" id="MF_01499">
    <property type="entry name" value="DacA"/>
    <property type="match status" value="1"/>
</dbReference>
<feature type="transmembrane region" description="Helical" evidence="10">
    <location>
        <begin position="43"/>
        <end position="61"/>
    </location>
</feature>
<keyword evidence="2 10" id="KW-1003">Cell membrane</keyword>
<evidence type="ECO:0000256" key="5">
    <source>
        <dbReference type="ARBA" id="ARBA00022695"/>
    </source>
</evidence>
<dbReference type="PANTHER" id="PTHR34185">
    <property type="entry name" value="DIADENYLATE CYCLASE"/>
    <property type="match status" value="1"/>
</dbReference>
<dbReference type="GO" id="GO:0106408">
    <property type="term" value="F:diadenylate cyclase activity"/>
    <property type="evidence" value="ECO:0007669"/>
    <property type="project" value="UniProtKB-EC"/>
</dbReference>
<comment type="subunit">
    <text evidence="10">Probably a homodimer.</text>
</comment>
<keyword evidence="6 10" id="KW-0547">Nucleotide-binding</keyword>
<dbReference type="GO" id="GO:0005524">
    <property type="term" value="F:ATP binding"/>
    <property type="evidence" value="ECO:0007669"/>
    <property type="project" value="UniProtKB-UniRule"/>
</dbReference>
<dbReference type="InterPro" id="IPR003390">
    <property type="entry name" value="DNA_integrity_scan_DisA_N"/>
</dbReference>
<evidence type="ECO:0000256" key="6">
    <source>
        <dbReference type="ARBA" id="ARBA00022741"/>
    </source>
</evidence>
<evidence type="ECO:0000256" key="3">
    <source>
        <dbReference type="ARBA" id="ARBA00022679"/>
    </source>
</evidence>
<keyword evidence="5 10" id="KW-0548">Nucleotidyltransferase</keyword>
<dbReference type="STRING" id="89093.SAMN04488558_11318"/>
<comment type="similarity">
    <text evidence="10">Belongs to the adenylate cyclase family. DacA/CdaA subfamily.</text>
</comment>
<dbReference type="InterPro" id="IPR045585">
    <property type="entry name" value="CdaA_N"/>
</dbReference>
<dbReference type="InterPro" id="IPR034701">
    <property type="entry name" value="CdaA"/>
</dbReference>
<evidence type="ECO:0000256" key="1">
    <source>
        <dbReference type="ARBA" id="ARBA00000877"/>
    </source>
</evidence>
<dbReference type="Gene3D" id="3.40.1700.10">
    <property type="entry name" value="DNA integrity scanning protein, DisA, N-terminal domain"/>
    <property type="match status" value="1"/>
</dbReference>
<dbReference type="GO" id="GO:0004016">
    <property type="term" value="F:adenylate cyclase activity"/>
    <property type="evidence" value="ECO:0007669"/>
    <property type="project" value="UniProtKB-UniRule"/>
</dbReference>
<dbReference type="InterPro" id="IPR036888">
    <property type="entry name" value="DNA_integrity_DisA_N_sf"/>
</dbReference>
<dbReference type="Pfam" id="PF02457">
    <property type="entry name" value="DAC"/>
    <property type="match status" value="1"/>
</dbReference>
<dbReference type="NCBIfam" id="TIGR00159">
    <property type="entry name" value="diadenylate cyclase CdaA"/>
    <property type="match status" value="1"/>
</dbReference>
<dbReference type="EMBL" id="FOEN01000013">
    <property type="protein sequence ID" value="SEQ48503.1"/>
    <property type="molecule type" value="Genomic_DNA"/>
</dbReference>
<evidence type="ECO:0000256" key="4">
    <source>
        <dbReference type="ARBA" id="ARBA00022692"/>
    </source>
</evidence>
<dbReference type="InterPro" id="IPR014046">
    <property type="entry name" value="C-di-AMP_synthase"/>
</dbReference>